<comment type="caution">
    <text evidence="2">The sequence shown here is derived from an EMBL/GenBank/DDBJ whole genome shotgun (WGS) entry which is preliminary data.</text>
</comment>
<dbReference type="EMBL" id="JAPEIS010000008">
    <property type="protein sequence ID" value="KAJ8064008.1"/>
    <property type="molecule type" value="Genomic_DNA"/>
</dbReference>
<evidence type="ECO:0000256" key="1">
    <source>
        <dbReference type="SAM" id="MobiDB-lite"/>
    </source>
</evidence>
<dbReference type="AlphaFoldDB" id="A0A9X0DKE6"/>
<name>A0A9X0DKE6_9HELO</name>
<dbReference type="Proteomes" id="UP001152300">
    <property type="component" value="Unassembled WGS sequence"/>
</dbReference>
<proteinExistence type="predicted"/>
<organism evidence="2 3">
    <name type="scientific">Sclerotinia nivalis</name>
    <dbReference type="NCBI Taxonomy" id="352851"/>
    <lineage>
        <taxon>Eukaryota</taxon>
        <taxon>Fungi</taxon>
        <taxon>Dikarya</taxon>
        <taxon>Ascomycota</taxon>
        <taxon>Pezizomycotina</taxon>
        <taxon>Leotiomycetes</taxon>
        <taxon>Helotiales</taxon>
        <taxon>Sclerotiniaceae</taxon>
        <taxon>Sclerotinia</taxon>
    </lineage>
</organism>
<protein>
    <submittedName>
        <fullName evidence="2">Uncharacterized protein</fullName>
    </submittedName>
</protein>
<feature type="region of interest" description="Disordered" evidence="1">
    <location>
        <begin position="78"/>
        <end position="136"/>
    </location>
</feature>
<accession>A0A9X0DKE6</accession>
<gene>
    <name evidence="2" type="ORF">OCU04_007851</name>
</gene>
<evidence type="ECO:0000313" key="3">
    <source>
        <dbReference type="Proteomes" id="UP001152300"/>
    </source>
</evidence>
<evidence type="ECO:0000313" key="2">
    <source>
        <dbReference type="EMBL" id="KAJ8064008.1"/>
    </source>
</evidence>
<feature type="compositionally biased region" description="Polar residues" evidence="1">
    <location>
        <begin position="99"/>
        <end position="136"/>
    </location>
</feature>
<reference evidence="2" key="1">
    <citation type="submission" date="2022-11" db="EMBL/GenBank/DDBJ databases">
        <title>Genome Resource of Sclerotinia nivalis Strain SnTB1, a Plant Pathogen Isolated from American Ginseng.</title>
        <authorList>
            <person name="Fan S."/>
        </authorList>
    </citation>
    <scope>NUCLEOTIDE SEQUENCE</scope>
    <source>
        <strain evidence="2">SnTB1</strain>
    </source>
</reference>
<sequence length="136" mass="14979">MCLGGFRILPEINIHISSNLNSLPKSTHKLRDLIPLVVLQPYQTLVPVRKSIIPLSITTYHSPSPRLPFTNHASLLPCPPNHSNRTPAELRLNKPLQPHHQNPPLTDHSSSTALPAQNPTPSSKPCASATIQDNKF</sequence>
<keyword evidence="3" id="KW-1185">Reference proteome</keyword>